<gene>
    <name evidence="10" type="ORF">BTO11_14985</name>
</gene>
<organism evidence="10 11">
    <name type="scientific">Psychrosphaera saromensis</name>
    <dbReference type="NCBI Taxonomy" id="716813"/>
    <lineage>
        <taxon>Bacteria</taxon>
        <taxon>Pseudomonadati</taxon>
        <taxon>Pseudomonadota</taxon>
        <taxon>Gammaproteobacteria</taxon>
        <taxon>Alteromonadales</taxon>
        <taxon>Pseudoalteromonadaceae</taxon>
        <taxon>Psychrosphaera</taxon>
    </lineage>
</organism>
<dbReference type="Proteomes" id="UP000239007">
    <property type="component" value="Unassembled WGS sequence"/>
</dbReference>
<dbReference type="SUPFAM" id="SSF56300">
    <property type="entry name" value="Metallo-dependent phosphatases"/>
    <property type="match status" value="1"/>
</dbReference>
<comment type="similarity">
    <text evidence="2">Belongs to the Ap4A hydrolase family.</text>
</comment>
<evidence type="ECO:0000256" key="2">
    <source>
        <dbReference type="ARBA" id="ARBA00005419"/>
    </source>
</evidence>
<evidence type="ECO:0000256" key="5">
    <source>
        <dbReference type="ARBA" id="ARBA00031248"/>
    </source>
</evidence>
<evidence type="ECO:0000256" key="6">
    <source>
        <dbReference type="ARBA" id="ARBA00032248"/>
    </source>
</evidence>
<protein>
    <recommendedName>
        <fullName evidence="3">bis(5'-nucleosyl)-tetraphosphatase (symmetrical)</fullName>
        <ecNumber evidence="3">3.6.1.41</ecNumber>
    </recommendedName>
    <alternativeName>
        <fullName evidence="6">Ap4A hydrolase</fullName>
    </alternativeName>
    <alternativeName>
        <fullName evidence="5">Diadenosine 5',5'''-P1,P4-tetraphosphate pyrophosphohydrolase</fullName>
    </alternativeName>
    <alternativeName>
        <fullName evidence="7">Diadenosine tetraphosphatase</fullName>
    </alternativeName>
</protein>
<proteinExistence type="inferred from homology"/>
<dbReference type="GO" id="GO:0008803">
    <property type="term" value="F:bis(5'-nucleosyl)-tetraphosphatase (symmetrical) activity"/>
    <property type="evidence" value="ECO:0007669"/>
    <property type="project" value="UniProtKB-EC"/>
</dbReference>
<keyword evidence="4" id="KW-0378">Hydrolase</keyword>
<dbReference type="PIRSF" id="PIRSF000903">
    <property type="entry name" value="B5n-ttraPtase_sm"/>
    <property type="match status" value="1"/>
</dbReference>
<dbReference type="Pfam" id="PF00149">
    <property type="entry name" value="Metallophos"/>
    <property type="match status" value="1"/>
</dbReference>
<evidence type="ECO:0000259" key="9">
    <source>
        <dbReference type="Pfam" id="PF00149"/>
    </source>
</evidence>
<comment type="catalytic activity">
    <reaction evidence="8">
        <text>P(1),P(4)-bis(5'-adenosyl) tetraphosphate + H2O = 2 ADP + 2 H(+)</text>
        <dbReference type="Rhea" id="RHEA:24252"/>
        <dbReference type="ChEBI" id="CHEBI:15377"/>
        <dbReference type="ChEBI" id="CHEBI:15378"/>
        <dbReference type="ChEBI" id="CHEBI:58141"/>
        <dbReference type="ChEBI" id="CHEBI:456216"/>
        <dbReference type="EC" id="3.6.1.41"/>
    </reaction>
</comment>
<dbReference type="EC" id="3.6.1.41" evidence="3"/>
<evidence type="ECO:0000313" key="10">
    <source>
        <dbReference type="EMBL" id="PQJ54825.1"/>
    </source>
</evidence>
<dbReference type="EMBL" id="MSCH01000003">
    <property type="protein sequence ID" value="PQJ54825.1"/>
    <property type="molecule type" value="Genomic_DNA"/>
</dbReference>
<reference evidence="10 11" key="1">
    <citation type="submission" date="2016-12" db="EMBL/GenBank/DDBJ databases">
        <title>Diversity of luminous bacteria.</title>
        <authorList>
            <person name="Yoshizawa S."/>
            <person name="Kogure K."/>
        </authorList>
    </citation>
    <scope>NUCLEOTIDE SEQUENCE [LARGE SCALE GENOMIC DNA]</scope>
    <source>
        <strain evidence="10 11">SA4-48</strain>
    </source>
</reference>
<dbReference type="InterPro" id="IPR004843">
    <property type="entry name" value="Calcineurin-like_PHP"/>
</dbReference>
<sequence>MADYFVGDLQGCFDGLQQALAEVEFNSSKDTLWLTGDLIARGEQSLQTLEFLYKNQDSVKTVLGNHDLHFLSVANKIKKENPKDLLTPLLQSPKLTRYIDWLRLQPLVLALPDNSGFMSHAGLAPHWQAEDAVYWSEQVQSILMAKDYTDFLPSMYGKKPTKWHQDLSELDKIKYAINALTRMRYCSLDGELEFDSKCAPQDLADKNLQPWFEYDKQRFIQNKWIFGHWASLMGETKNKNILALDTGYVWGQYLTIYELKKDSYIKIRAIDK</sequence>
<comment type="function">
    <text evidence="1">Hydrolyzes diadenosine 5',5'''-P1,P4-tetraphosphate to yield ADP.</text>
</comment>
<feature type="domain" description="Calcineurin-like phosphoesterase" evidence="9">
    <location>
        <begin position="5"/>
        <end position="124"/>
    </location>
</feature>
<keyword evidence="11" id="KW-1185">Reference proteome</keyword>
<dbReference type="OrthoDB" id="9807890at2"/>
<evidence type="ECO:0000256" key="1">
    <source>
        <dbReference type="ARBA" id="ARBA00003413"/>
    </source>
</evidence>
<evidence type="ECO:0000256" key="4">
    <source>
        <dbReference type="ARBA" id="ARBA00022801"/>
    </source>
</evidence>
<evidence type="ECO:0000256" key="8">
    <source>
        <dbReference type="ARBA" id="ARBA00049417"/>
    </source>
</evidence>
<dbReference type="PANTHER" id="PTHR40942">
    <property type="match status" value="1"/>
</dbReference>
<dbReference type="Gene3D" id="3.60.21.10">
    <property type="match status" value="1"/>
</dbReference>
<dbReference type="PANTHER" id="PTHR40942:SF4">
    <property type="entry name" value="CYTOCHROME C5"/>
    <property type="match status" value="1"/>
</dbReference>
<dbReference type="NCBIfam" id="NF001204">
    <property type="entry name" value="PRK00166.1"/>
    <property type="match status" value="1"/>
</dbReference>
<comment type="caution">
    <text evidence="10">The sequence shown here is derived from an EMBL/GenBank/DDBJ whole genome shotgun (WGS) entry which is preliminary data.</text>
</comment>
<dbReference type="InterPro" id="IPR029052">
    <property type="entry name" value="Metallo-depent_PP-like"/>
</dbReference>
<evidence type="ECO:0000313" key="11">
    <source>
        <dbReference type="Proteomes" id="UP000239007"/>
    </source>
</evidence>
<dbReference type="NCBIfam" id="TIGR00668">
    <property type="entry name" value="apaH"/>
    <property type="match status" value="1"/>
</dbReference>
<evidence type="ECO:0000256" key="7">
    <source>
        <dbReference type="ARBA" id="ARBA00033210"/>
    </source>
</evidence>
<dbReference type="RefSeq" id="WP_105053350.1">
    <property type="nucleotide sequence ID" value="NZ_BMYG01000001.1"/>
</dbReference>
<dbReference type="AlphaFoldDB" id="A0A2S7UYN4"/>
<dbReference type="InterPro" id="IPR004617">
    <property type="entry name" value="ApaH"/>
</dbReference>
<evidence type="ECO:0000256" key="3">
    <source>
        <dbReference type="ARBA" id="ARBA00012506"/>
    </source>
</evidence>
<name>A0A2S7UYN4_9GAMM</name>
<accession>A0A2S7UYN4</accession>